<dbReference type="Proteomes" id="UP000229080">
    <property type="component" value="Unassembled WGS sequence"/>
</dbReference>
<accession>A0A2H0WU28</accession>
<reference evidence="2" key="1">
    <citation type="submission" date="2017-09" db="EMBL/GenBank/DDBJ databases">
        <title>Depth-based differentiation of microbial function through sediment-hosted aquifers and enrichment of novel symbionts in the deep terrestrial subsurface.</title>
        <authorList>
            <person name="Probst A.J."/>
            <person name="Ladd B."/>
            <person name="Jarett J.K."/>
            <person name="Geller-Mcgrath D.E."/>
            <person name="Sieber C.M.K."/>
            <person name="Emerson J.B."/>
            <person name="Anantharaman K."/>
            <person name="Thomas B.C."/>
            <person name="Malmstrom R."/>
            <person name="Stieglmeier M."/>
            <person name="Klingl A."/>
            <person name="Woyke T."/>
            <person name="Ryan C.M."/>
            <person name="Banfield J.F."/>
        </authorList>
    </citation>
    <scope>NUCLEOTIDE SEQUENCE [LARGE SCALE GENOMIC DNA]</scope>
</reference>
<gene>
    <name evidence="1" type="ORF">COT61_05350</name>
</gene>
<evidence type="ECO:0000313" key="1">
    <source>
        <dbReference type="EMBL" id="PIS16164.1"/>
    </source>
</evidence>
<sequence length="64" mass="7783">MSGYGRDGRRKDPIWEGWRFELDAKLDGGFPEMFNPLVYLECHLITGWETERHPRHWHLGYMYK</sequence>
<dbReference type="AlphaFoldDB" id="A0A2H0WU28"/>
<proteinExistence type="predicted"/>
<name>A0A2H0WU28_9BACT</name>
<dbReference type="EMBL" id="PEZF01000187">
    <property type="protein sequence ID" value="PIS16164.1"/>
    <property type="molecule type" value="Genomic_DNA"/>
</dbReference>
<comment type="caution">
    <text evidence="1">The sequence shown here is derived from an EMBL/GenBank/DDBJ whole genome shotgun (WGS) entry which is preliminary data.</text>
</comment>
<evidence type="ECO:0000313" key="2">
    <source>
        <dbReference type="Proteomes" id="UP000229080"/>
    </source>
</evidence>
<protein>
    <submittedName>
        <fullName evidence="1">Uncharacterized protein</fullName>
    </submittedName>
</protein>
<organism evidence="1 2">
    <name type="scientific">Candidatus Portnoybacteria bacterium CG09_land_8_20_14_0_10_44_13</name>
    <dbReference type="NCBI Taxonomy" id="1974811"/>
    <lineage>
        <taxon>Bacteria</taxon>
        <taxon>Candidatus Portnoyibacteriota</taxon>
    </lineage>
</organism>